<dbReference type="SMART" id="SM00066">
    <property type="entry name" value="GAL4"/>
    <property type="match status" value="1"/>
</dbReference>
<keyword evidence="10" id="KW-1185">Reference proteome</keyword>
<evidence type="ECO:0000256" key="6">
    <source>
        <dbReference type="ARBA" id="ARBA00023242"/>
    </source>
</evidence>
<proteinExistence type="predicted"/>
<evidence type="ECO:0000313" key="10">
    <source>
        <dbReference type="Proteomes" id="UP000184073"/>
    </source>
</evidence>
<dbReference type="RefSeq" id="XP_040663990.1">
    <property type="nucleotide sequence ID" value="XM_040813189.1"/>
</dbReference>
<dbReference type="GeneID" id="63728700"/>
<keyword evidence="7" id="KW-0472">Membrane</keyword>
<keyword evidence="1" id="KW-0479">Metal-binding</keyword>
<accession>A0A1L9P9N1</accession>
<dbReference type="PANTHER" id="PTHR36206">
    <property type="entry name" value="ASPERCRYPTIN BIOSYNTHESIS CLUSTER-SPECIFIC TRANSCRIPTION REGULATOR ATNN-RELATED"/>
    <property type="match status" value="1"/>
</dbReference>
<protein>
    <recommendedName>
        <fullName evidence="8">Zn(2)-C6 fungal-type domain-containing protein</fullName>
    </recommendedName>
</protein>
<evidence type="ECO:0000256" key="1">
    <source>
        <dbReference type="ARBA" id="ARBA00022723"/>
    </source>
</evidence>
<organism evidence="9 10">
    <name type="scientific">Aspergillus versicolor CBS 583.65</name>
    <dbReference type="NCBI Taxonomy" id="1036611"/>
    <lineage>
        <taxon>Eukaryota</taxon>
        <taxon>Fungi</taxon>
        <taxon>Dikarya</taxon>
        <taxon>Ascomycota</taxon>
        <taxon>Pezizomycotina</taxon>
        <taxon>Eurotiomycetes</taxon>
        <taxon>Eurotiomycetidae</taxon>
        <taxon>Eurotiales</taxon>
        <taxon>Aspergillaceae</taxon>
        <taxon>Aspergillus</taxon>
        <taxon>Aspergillus subgen. Nidulantes</taxon>
    </lineage>
</organism>
<dbReference type="Proteomes" id="UP000184073">
    <property type="component" value="Unassembled WGS sequence"/>
</dbReference>
<dbReference type="InterPro" id="IPR001138">
    <property type="entry name" value="Zn2Cys6_DnaBD"/>
</dbReference>
<feature type="domain" description="Zn(2)-C6 fungal-type" evidence="8">
    <location>
        <begin position="22"/>
        <end position="50"/>
    </location>
</feature>
<gene>
    <name evidence="9" type="ORF">ASPVEDRAFT_450281</name>
</gene>
<feature type="transmembrane region" description="Helical" evidence="7">
    <location>
        <begin position="184"/>
        <end position="204"/>
    </location>
</feature>
<dbReference type="EMBL" id="KV878126">
    <property type="protein sequence ID" value="OJI98227.1"/>
    <property type="molecule type" value="Genomic_DNA"/>
</dbReference>
<dbReference type="PANTHER" id="PTHR36206:SF16">
    <property type="entry name" value="TRANSCRIPTION FACTOR DOMAIN-CONTAINING PROTEIN-RELATED"/>
    <property type="match status" value="1"/>
</dbReference>
<dbReference type="AlphaFoldDB" id="A0A1L9P9N1"/>
<dbReference type="Pfam" id="PF11951">
    <property type="entry name" value="Fungal_trans_2"/>
    <property type="match status" value="1"/>
</dbReference>
<evidence type="ECO:0000256" key="2">
    <source>
        <dbReference type="ARBA" id="ARBA00022833"/>
    </source>
</evidence>
<sequence>MTNAEIALRRNGSKPKAKVKTGCRTCKTRKVKCDESFPVCQKCLSTGRICDGYGVWGGGGNHYGHRQVSKSPQGVCTAPPPAGMTTFVASMDEKALFDWFRRRTLVKLPGSYFSDLWTQFILQVSHNEQAVWHAILAVSCTHRVGFVDISSRPAGKLEHYTMQHLSKAVQHLHPHFRARDKTSLAVVLIACIVLITLDLLRGHFASAQVHLRNGLNIMAETQGSFHSKACNSNYAPILSNGSLDSSIVEAFLRLNIQVELLQRPDRPRPCLLAPHSHPALHSTPRFSSYIAVWRSLGRLINDVFHLSAHAHQQPTNKDDLDLHQTHLKQALKDWLRAYNGSLPALELFIPHSITNGKTRVHHLVMSYHIMLTVMTETSIYRSNEMIFDSHIHHFTELINHLSTTYELCLEYLKATPNFSTAVQHRIEGNPAPIQSCDMAHTIIDLGWFIPLFYVAVKCRNRDIRHQAVRFLESTTHREGFWDGKITACIAKRVVEIEEGDFYNDFGGIDHSSSMNSVGPGLTLPESSRIRDLEVRMAGNPLEKVFLYGLFEGISDIRVCIGEYRVLEQRWV</sequence>
<keyword evidence="2" id="KW-0862">Zinc</keyword>
<evidence type="ECO:0000256" key="5">
    <source>
        <dbReference type="ARBA" id="ARBA00023163"/>
    </source>
</evidence>
<keyword evidence="5" id="KW-0804">Transcription</keyword>
<dbReference type="GO" id="GO:0008270">
    <property type="term" value="F:zinc ion binding"/>
    <property type="evidence" value="ECO:0007669"/>
    <property type="project" value="InterPro"/>
</dbReference>
<dbReference type="OrthoDB" id="3172332at2759"/>
<dbReference type="InterPro" id="IPR021858">
    <property type="entry name" value="Fun_TF"/>
</dbReference>
<evidence type="ECO:0000256" key="7">
    <source>
        <dbReference type="SAM" id="Phobius"/>
    </source>
</evidence>
<dbReference type="InterPro" id="IPR036864">
    <property type="entry name" value="Zn2-C6_fun-type_DNA-bd_sf"/>
</dbReference>
<dbReference type="VEuPathDB" id="FungiDB:ASPVEDRAFT_450281"/>
<dbReference type="SUPFAM" id="SSF57701">
    <property type="entry name" value="Zn2/Cys6 DNA-binding domain"/>
    <property type="match status" value="1"/>
</dbReference>
<dbReference type="STRING" id="1036611.A0A1L9P9N1"/>
<name>A0A1L9P9N1_ASPVE</name>
<evidence type="ECO:0000313" key="9">
    <source>
        <dbReference type="EMBL" id="OJI98227.1"/>
    </source>
</evidence>
<evidence type="ECO:0000259" key="8">
    <source>
        <dbReference type="PROSITE" id="PS50048"/>
    </source>
</evidence>
<dbReference type="Pfam" id="PF00172">
    <property type="entry name" value="Zn_clus"/>
    <property type="match status" value="1"/>
</dbReference>
<keyword evidence="4" id="KW-0238">DNA-binding</keyword>
<evidence type="ECO:0000256" key="4">
    <source>
        <dbReference type="ARBA" id="ARBA00023125"/>
    </source>
</evidence>
<dbReference type="Gene3D" id="4.10.240.10">
    <property type="entry name" value="Zn(2)-C6 fungal-type DNA-binding domain"/>
    <property type="match status" value="1"/>
</dbReference>
<dbReference type="GO" id="GO:0003677">
    <property type="term" value="F:DNA binding"/>
    <property type="evidence" value="ECO:0007669"/>
    <property type="project" value="UniProtKB-KW"/>
</dbReference>
<keyword evidence="7" id="KW-0812">Transmembrane</keyword>
<evidence type="ECO:0000256" key="3">
    <source>
        <dbReference type="ARBA" id="ARBA00023015"/>
    </source>
</evidence>
<dbReference type="PROSITE" id="PS00463">
    <property type="entry name" value="ZN2_CY6_FUNGAL_1"/>
    <property type="match status" value="1"/>
</dbReference>
<keyword evidence="6" id="KW-0539">Nucleus</keyword>
<dbReference type="CDD" id="cd00067">
    <property type="entry name" value="GAL4"/>
    <property type="match status" value="1"/>
</dbReference>
<dbReference type="PROSITE" id="PS50048">
    <property type="entry name" value="ZN2_CY6_FUNGAL_2"/>
    <property type="match status" value="1"/>
</dbReference>
<dbReference type="InterPro" id="IPR052360">
    <property type="entry name" value="Transcr_Regulatory_Proteins"/>
</dbReference>
<keyword evidence="7" id="KW-1133">Transmembrane helix</keyword>
<dbReference type="GO" id="GO:0000981">
    <property type="term" value="F:DNA-binding transcription factor activity, RNA polymerase II-specific"/>
    <property type="evidence" value="ECO:0007669"/>
    <property type="project" value="InterPro"/>
</dbReference>
<keyword evidence="3" id="KW-0805">Transcription regulation</keyword>
<reference evidence="10" key="1">
    <citation type="journal article" date="2017" name="Genome Biol.">
        <title>Comparative genomics reveals high biological diversity and specific adaptations in the industrially and medically important fungal genus Aspergillus.</title>
        <authorList>
            <person name="de Vries R.P."/>
            <person name="Riley R."/>
            <person name="Wiebenga A."/>
            <person name="Aguilar-Osorio G."/>
            <person name="Amillis S."/>
            <person name="Uchima C.A."/>
            <person name="Anderluh G."/>
            <person name="Asadollahi M."/>
            <person name="Askin M."/>
            <person name="Barry K."/>
            <person name="Battaglia E."/>
            <person name="Bayram O."/>
            <person name="Benocci T."/>
            <person name="Braus-Stromeyer S.A."/>
            <person name="Caldana C."/>
            <person name="Canovas D."/>
            <person name="Cerqueira G.C."/>
            <person name="Chen F."/>
            <person name="Chen W."/>
            <person name="Choi C."/>
            <person name="Clum A."/>
            <person name="Dos Santos R.A."/>
            <person name="Damasio A.R."/>
            <person name="Diallinas G."/>
            <person name="Emri T."/>
            <person name="Fekete E."/>
            <person name="Flipphi M."/>
            <person name="Freyberg S."/>
            <person name="Gallo A."/>
            <person name="Gournas C."/>
            <person name="Habgood R."/>
            <person name="Hainaut M."/>
            <person name="Harispe M.L."/>
            <person name="Henrissat B."/>
            <person name="Hilden K.S."/>
            <person name="Hope R."/>
            <person name="Hossain A."/>
            <person name="Karabika E."/>
            <person name="Karaffa L."/>
            <person name="Karanyi Z."/>
            <person name="Krasevec N."/>
            <person name="Kuo A."/>
            <person name="Kusch H."/>
            <person name="LaButti K."/>
            <person name="Lagendijk E.L."/>
            <person name="Lapidus A."/>
            <person name="Levasseur A."/>
            <person name="Lindquist E."/>
            <person name="Lipzen A."/>
            <person name="Logrieco A.F."/>
            <person name="MacCabe A."/>
            <person name="Maekelae M.R."/>
            <person name="Malavazi I."/>
            <person name="Melin P."/>
            <person name="Meyer V."/>
            <person name="Mielnichuk N."/>
            <person name="Miskei M."/>
            <person name="Molnar A.P."/>
            <person name="Mule G."/>
            <person name="Ngan C.Y."/>
            <person name="Orejas M."/>
            <person name="Orosz E."/>
            <person name="Ouedraogo J.P."/>
            <person name="Overkamp K.M."/>
            <person name="Park H.-S."/>
            <person name="Perrone G."/>
            <person name="Piumi F."/>
            <person name="Punt P.J."/>
            <person name="Ram A.F."/>
            <person name="Ramon A."/>
            <person name="Rauscher S."/>
            <person name="Record E."/>
            <person name="Riano-Pachon D.M."/>
            <person name="Robert V."/>
            <person name="Roehrig J."/>
            <person name="Ruller R."/>
            <person name="Salamov A."/>
            <person name="Salih N.S."/>
            <person name="Samson R.A."/>
            <person name="Sandor E."/>
            <person name="Sanguinetti M."/>
            <person name="Schuetze T."/>
            <person name="Sepcic K."/>
            <person name="Shelest E."/>
            <person name="Sherlock G."/>
            <person name="Sophianopoulou V."/>
            <person name="Squina F.M."/>
            <person name="Sun H."/>
            <person name="Susca A."/>
            <person name="Todd R.B."/>
            <person name="Tsang A."/>
            <person name="Unkles S.E."/>
            <person name="van de Wiele N."/>
            <person name="van Rossen-Uffink D."/>
            <person name="Oliveira J.V."/>
            <person name="Vesth T.C."/>
            <person name="Visser J."/>
            <person name="Yu J.-H."/>
            <person name="Zhou M."/>
            <person name="Andersen M.R."/>
            <person name="Archer D.B."/>
            <person name="Baker S.E."/>
            <person name="Benoit I."/>
            <person name="Brakhage A.A."/>
            <person name="Braus G.H."/>
            <person name="Fischer R."/>
            <person name="Frisvad J.C."/>
            <person name="Goldman G.H."/>
            <person name="Houbraken J."/>
            <person name="Oakley B."/>
            <person name="Pocsi I."/>
            <person name="Scazzocchio C."/>
            <person name="Seiboth B."/>
            <person name="vanKuyk P.A."/>
            <person name="Wortman J."/>
            <person name="Dyer P.S."/>
            <person name="Grigoriev I.V."/>
        </authorList>
    </citation>
    <scope>NUCLEOTIDE SEQUENCE [LARGE SCALE GENOMIC DNA]</scope>
    <source>
        <strain evidence="10">CBS 583.65</strain>
    </source>
</reference>